<sequence length="315" mass="35212">MTEASDNSHPFQLLHEAKISLFPVLHAPTTLESPLSDIVTSIRDKVWQAVTVNSNAALASLIIDNHLPFTVRNSIHVSVVAALYAKHEEWPEEDIFSLICAAITMNIIVAKLQDELCENTQELNLLQTSAFESHPKLGKQKLSEQGIKNRDWLNAVMQHHEREDGSGPLGMRGNSITKHALALSLADRYCTLIAVRCSRNPIISQEYLRLNIRTKNEEEHVMQQILPITGALLPATMVKLVSGEVAVVSSRTDNPEHPLVCILGSQGKLSFDNMEEKNTAEKNFKIDEVLDLKTSFNKVKLCQVWHQPILEFQTG</sequence>
<dbReference type="PANTHER" id="PTHR43155:SF2">
    <property type="entry name" value="CYCLIC DI-GMP PHOSPHODIESTERASE PA4108"/>
    <property type="match status" value="1"/>
</dbReference>
<dbReference type="EMBL" id="UOFO01000010">
    <property type="protein sequence ID" value="VAW83581.1"/>
    <property type="molecule type" value="Genomic_DNA"/>
</dbReference>
<gene>
    <name evidence="2" type="ORF">MNBD_GAMMA16-2106</name>
</gene>
<name>A0A3B0YW06_9ZZZZ</name>
<dbReference type="Pfam" id="PF13487">
    <property type="entry name" value="HD_5"/>
    <property type="match status" value="1"/>
</dbReference>
<organism evidence="2">
    <name type="scientific">hydrothermal vent metagenome</name>
    <dbReference type="NCBI Taxonomy" id="652676"/>
    <lineage>
        <taxon>unclassified sequences</taxon>
        <taxon>metagenomes</taxon>
        <taxon>ecological metagenomes</taxon>
    </lineage>
</organism>
<feature type="domain" description="HD-GYP" evidence="1">
    <location>
        <begin position="44"/>
        <end position="243"/>
    </location>
</feature>
<evidence type="ECO:0000259" key="1">
    <source>
        <dbReference type="PROSITE" id="PS51832"/>
    </source>
</evidence>
<dbReference type="PANTHER" id="PTHR43155">
    <property type="entry name" value="CYCLIC DI-GMP PHOSPHODIESTERASE PA4108-RELATED"/>
    <property type="match status" value="1"/>
</dbReference>
<dbReference type="AlphaFoldDB" id="A0A3B0YW06"/>
<reference evidence="2" key="1">
    <citation type="submission" date="2018-06" db="EMBL/GenBank/DDBJ databases">
        <authorList>
            <person name="Zhirakovskaya E."/>
        </authorList>
    </citation>
    <scope>NUCLEOTIDE SEQUENCE</scope>
</reference>
<accession>A0A3B0YW06</accession>
<protein>
    <recommendedName>
        <fullName evidence="1">HD-GYP domain-containing protein</fullName>
    </recommendedName>
</protein>
<dbReference type="InterPro" id="IPR037522">
    <property type="entry name" value="HD_GYP_dom"/>
</dbReference>
<evidence type="ECO:0000313" key="2">
    <source>
        <dbReference type="EMBL" id="VAW83581.1"/>
    </source>
</evidence>
<dbReference type="SUPFAM" id="SSF109604">
    <property type="entry name" value="HD-domain/PDEase-like"/>
    <property type="match status" value="1"/>
</dbReference>
<dbReference type="Gene3D" id="1.10.3210.10">
    <property type="entry name" value="Hypothetical protein af1432"/>
    <property type="match status" value="1"/>
</dbReference>
<dbReference type="PROSITE" id="PS51832">
    <property type="entry name" value="HD_GYP"/>
    <property type="match status" value="1"/>
</dbReference>
<proteinExistence type="predicted"/>